<dbReference type="Gene3D" id="2.60.120.560">
    <property type="entry name" value="Exo-inulinase, domain 1"/>
    <property type="match status" value="1"/>
</dbReference>
<dbReference type="EMBL" id="QGGO01000030">
    <property type="protein sequence ID" value="PWK18386.1"/>
    <property type="molecule type" value="Genomic_DNA"/>
</dbReference>
<dbReference type="GO" id="GO:0016787">
    <property type="term" value="F:hydrolase activity"/>
    <property type="evidence" value="ECO:0007669"/>
    <property type="project" value="InterPro"/>
</dbReference>
<dbReference type="RefSeq" id="WP_109744749.1">
    <property type="nucleotide sequence ID" value="NZ_QGGO01000030.1"/>
</dbReference>
<dbReference type="Pfam" id="PF06439">
    <property type="entry name" value="3keto-disac_hyd"/>
    <property type="match status" value="1"/>
</dbReference>
<evidence type="ECO:0000313" key="3">
    <source>
        <dbReference type="Proteomes" id="UP000245489"/>
    </source>
</evidence>
<feature type="domain" description="3-keto-alpha-glucoside-1,2-lyase/3-keto-2-hydroxy-glucal hydratase" evidence="1">
    <location>
        <begin position="27"/>
        <end position="269"/>
    </location>
</feature>
<evidence type="ECO:0000259" key="1">
    <source>
        <dbReference type="Pfam" id="PF06439"/>
    </source>
</evidence>
<comment type="caution">
    <text evidence="2">The sequence shown here is derived from an EMBL/GenBank/DDBJ whole genome shotgun (WGS) entry which is preliminary data.</text>
</comment>
<evidence type="ECO:0000313" key="2">
    <source>
        <dbReference type="EMBL" id="PWK18386.1"/>
    </source>
</evidence>
<dbReference type="AlphaFoldDB" id="A0A316DL16"/>
<accession>A0A316DL16</accession>
<sequence>MKKILLGLLLFVNMTSIFSQKKAETKDWISIFNGKDLSGWDIKIAGQPLNDNYKNTFRVEDGMMRVVYDQYKTFDDKYGHIYYQKPYSYYIVRFEYRFTGNQTPGGAVWNNRNSGIMVHSQSAQSLTFDQTFPMSLEMQLLGGLGTGERHTGNLCSPGTQVYMQGKLRPDHCIDSDSKTYDGDQWVKAEAIVLGDSVVHHVINGDTVLTYNKTQIGGGFTGGKQEDWEFSKMDKTAIDFWKNKDATALKSGYIAMQAESHPIDFKNIEVLNLVGCTDPKALNFKSYFVKSDKSSCRYKKKKV</sequence>
<gene>
    <name evidence="2" type="ORF">LV89_04085</name>
</gene>
<protein>
    <submittedName>
        <fullName evidence="2">Uncharacterized protein DUF1080</fullName>
    </submittedName>
</protein>
<dbReference type="InterPro" id="IPR010496">
    <property type="entry name" value="AL/BT2_dom"/>
</dbReference>
<organism evidence="2 3">
    <name type="scientific">Arcicella aurantiaca</name>
    <dbReference type="NCBI Taxonomy" id="591202"/>
    <lineage>
        <taxon>Bacteria</taxon>
        <taxon>Pseudomonadati</taxon>
        <taxon>Bacteroidota</taxon>
        <taxon>Cytophagia</taxon>
        <taxon>Cytophagales</taxon>
        <taxon>Flectobacillaceae</taxon>
        <taxon>Arcicella</taxon>
    </lineage>
</organism>
<dbReference type="OrthoDB" id="9787527at2"/>
<reference evidence="2 3" key="1">
    <citation type="submission" date="2018-05" db="EMBL/GenBank/DDBJ databases">
        <title>Genomic Encyclopedia of Archaeal and Bacterial Type Strains, Phase II (KMG-II): from individual species to whole genera.</title>
        <authorList>
            <person name="Goeker M."/>
        </authorList>
    </citation>
    <scope>NUCLEOTIDE SEQUENCE [LARGE SCALE GENOMIC DNA]</scope>
    <source>
        <strain evidence="2 3">DSM 22214</strain>
    </source>
</reference>
<proteinExistence type="predicted"/>
<name>A0A316DL16_9BACT</name>
<dbReference type="Proteomes" id="UP000245489">
    <property type="component" value="Unassembled WGS sequence"/>
</dbReference>
<keyword evidence="3" id="KW-1185">Reference proteome</keyword>